<keyword evidence="2" id="KW-0521">NADP</keyword>
<organism evidence="5 6">
    <name type="scientific">Flectobacillus rivi</name>
    <dbReference type="NCBI Taxonomy" id="2984209"/>
    <lineage>
        <taxon>Bacteria</taxon>
        <taxon>Pseudomonadati</taxon>
        <taxon>Bacteroidota</taxon>
        <taxon>Cytophagia</taxon>
        <taxon>Cytophagales</taxon>
        <taxon>Flectobacillaceae</taxon>
        <taxon>Flectobacillus</taxon>
    </lineage>
</organism>
<evidence type="ECO:0000256" key="3">
    <source>
        <dbReference type="ARBA" id="ARBA00023002"/>
    </source>
</evidence>
<dbReference type="PIRSF" id="PIRSF000097">
    <property type="entry name" value="AKR"/>
    <property type="match status" value="1"/>
</dbReference>
<dbReference type="PROSITE" id="PS00798">
    <property type="entry name" value="ALDOKETO_REDUCTASE_1"/>
    <property type="match status" value="1"/>
</dbReference>
<evidence type="ECO:0000313" key="6">
    <source>
        <dbReference type="Proteomes" id="UP001225761"/>
    </source>
</evidence>
<evidence type="ECO:0000256" key="1">
    <source>
        <dbReference type="ARBA" id="ARBA00007905"/>
    </source>
</evidence>
<dbReference type="PANTHER" id="PTHR43827">
    <property type="entry name" value="2,5-DIKETO-D-GLUCONIC ACID REDUCTASE"/>
    <property type="match status" value="1"/>
</dbReference>
<keyword evidence="6" id="KW-1185">Reference proteome</keyword>
<dbReference type="InterPro" id="IPR020471">
    <property type="entry name" value="AKR"/>
</dbReference>
<comment type="similarity">
    <text evidence="1">Belongs to the aldo/keto reductase family.</text>
</comment>
<dbReference type="PRINTS" id="PR00069">
    <property type="entry name" value="ALDKETRDTASE"/>
</dbReference>
<dbReference type="RefSeq" id="WP_283380197.1">
    <property type="nucleotide sequence ID" value="NZ_JASHIE010000001.1"/>
</dbReference>
<keyword evidence="3" id="KW-0560">Oxidoreductase</keyword>
<dbReference type="Proteomes" id="UP001225761">
    <property type="component" value="Unassembled WGS sequence"/>
</dbReference>
<dbReference type="SUPFAM" id="SSF51430">
    <property type="entry name" value="NAD(P)-linked oxidoreductase"/>
    <property type="match status" value="1"/>
</dbReference>
<accession>A0ABT6YVP5</accession>
<dbReference type="Gene3D" id="3.20.20.100">
    <property type="entry name" value="NADP-dependent oxidoreductase domain"/>
    <property type="match status" value="1"/>
</dbReference>
<dbReference type="Pfam" id="PF00248">
    <property type="entry name" value="Aldo_ket_red"/>
    <property type="match status" value="1"/>
</dbReference>
<reference evidence="5 6" key="1">
    <citation type="submission" date="2023-05" db="EMBL/GenBank/DDBJ databases">
        <title>Novel species of genus Flectobacillus isolated from stream in China.</title>
        <authorList>
            <person name="Lu H."/>
        </authorList>
    </citation>
    <scope>NUCLEOTIDE SEQUENCE [LARGE SCALE GENOMIC DNA]</scope>
    <source>
        <strain evidence="5 6">LFS242W</strain>
    </source>
</reference>
<dbReference type="EMBL" id="JASHIE010000001">
    <property type="protein sequence ID" value="MDI9872943.1"/>
    <property type="molecule type" value="Genomic_DNA"/>
</dbReference>
<dbReference type="InterPro" id="IPR036812">
    <property type="entry name" value="NAD(P)_OxRdtase_dom_sf"/>
</dbReference>
<comment type="caution">
    <text evidence="5">The sequence shown here is derived from an EMBL/GenBank/DDBJ whole genome shotgun (WGS) entry which is preliminary data.</text>
</comment>
<gene>
    <name evidence="5" type="ORF">QM481_00290</name>
</gene>
<evidence type="ECO:0000259" key="4">
    <source>
        <dbReference type="Pfam" id="PF00248"/>
    </source>
</evidence>
<name>A0ABT6YVP5_9BACT</name>
<dbReference type="PANTHER" id="PTHR43827:SF3">
    <property type="entry name" value="NADP-DEPENDENT OXIDOREDUCTASE DOMAIN-CONTAINING PROTEIN"/>
    <property type="match status" value="1"/>
</dbReference>
<evidence type="ECO:0000256" key="2">
    <source>
        <dbReference type="ARBA" id="ARBA00022857"/>
    </source>
</evidence>
<dbReference type="InterPro" id="IPR018170">
    <property type="entry name" value="Aldo/ket_reductase_CS"/>
</dbReference>
<dbReference type="CDD" id="cd19071">
    <property type="entry name" value="AKR_AKR1-5-like"/>
    <property type="match status" value="1"/>
</dbReference>
<evidence type="ECO:0000313" key="5">
    <source>
        <dbReference type="EMBL" id="MDI9872943.1"/>
    </source>
</evidence>
<dbReference type="InterPro" id="IPR023210">
    <property type="entry name" value="NADP_OxRdtase_dom"/>
</dbReference>
<feature type="domain" description="NADP-dependent oxidoreductase" evidence="4">
    <location>
        <begin position="17"/>
        <end position="268"/>
    </location>
</feature>
<sequence length="287" mass="32568">MIFNENYILSNGVEIPKLGLGTWEISDATAAQTVKKALEIGYRHIDSAQGYGNERGIGEGLRISDVKRSEVFVTTKLDAAIKSYKDAILSIDESLHNMQLDYIDLMLIHSPKPWQKFHEQEQYFEANAEVWRSFEEAYKMGKLRAIGVSNFKESDIDNILESCSIAPMVNQILAHISNTPLDLIRYTQEKGILVEAYSPIGHGELLKNKEIAVVANKYNVSIAQLSIRYCLQLGMLPLPKTDNPDRMKINTQIDFEIKKEDMDFLKRISPIENYGEFSVFPVFGGRI</sequence>
<proteinExistence type="inferred from homology"/>
<protein>
    <submittedName>
        <fullName evidence="5">Aldo/keto reductase</fullName>
    </submittedName>
</protein>